<evidence type="ECO:0000313" key="3">
    <source>
        <dbReference type="Proteomes" id="UP000051789"/>
    </source>
</evidence>
<evidence type="ECO:0000313" key="2">
    <source>
        <dbReference type="EMBL" id="KRM86960.1"/>
    </source>
</evidence>
<dbReference type="STRING" id="1423810.FD19_GL001541"/>
<keyword evidence="3" id="KW-1185">Reference proteome</keyword>
<gene>
    <name evidence="2" type="ORF">FD19_GL001541</name>
</gene>
<comment type="caution">
    <text evidence="2">The sequence shown here is derived from an EMBL/GenBank/DDBJ whole genome shotgun (WGS) entry which is preliminary data.</text>
</comment>
<accession>A0A0R2C6M8</accession>
<feature type="compositionally biased region" description="Polar residues" evidence="1">
    <location>
        <begin position="277"/>
        <end position="317"/>
    </location>
</feature>
<protein>
    <submittedName>
        <fullName evidence="2">Uncharacterized protein</fullName>
    </submittedName>
</protein>
<dbReference type="PATRIC" id="fig|1423810.4.peg.1587"/>
<dbReference type="AlphaFoldDB" id="A0A0R2C6M8"/>
<feature type="compositionally biased region" description="Low complexity" evidence="1">
    <location>
        <begin position="217"/>
        <end position="276"/>
    </location>
</feature>
<dbReference type="RefSeq" id="WP_054750804.1">
    <property type="nucleotide sequence ID" value="NZ_AYZK01000004.1"/>
</dbReference>
<sequence>MQKLGKWRRWLIGLAVVLVAAVGAGVVILNRQAPVSTHASKVFHPKQNPYAHLTASQRQVIQAADQAVKQTVRDGAQGKSKTLISHDLRGATAKVGRIKGQGKDIADIRMALTAILGVVKDPTIDNLQTMRTAVALRHDRNIAGHVRVAYEPQLLKLVASTTHKTVAVVRQSTHPLTAAQQKAKLAAAAKAQAAARARAKAAAAAQAAAAAKVAAAQASSQSSTTTRAAQSSGTQATNNTQPATNNQVATNSYSGGNTQSSGNGAANSGGQTSSNGYTSSHTQGSAPAQSSGQATASAPQQSTPSGNGLQHPSITASDSDEPEYIVTPSGTYYSDPVAGTYLRTTMDWSKTY</sequence>
<dbReference type="Proteomes" id="UP000051789">
    <property type="component" value="Unassembled WGS sequence"/>
</dbReference>
<reference evidence="2 3" key="1">
    <citation type="journal article" date="2015" name="Genome Announc.">
        <title>Expanding the biotechnology potential of lactobacilli through comparative genomics of 213 strains and associated genera.</title>
        <authorList>
            <person name="Sun Z."/>
            <person name="Harris H.M."/>
            <person name="McCann A."/>
            <person name="Guo C."/>
            <person name="Argimon S."/>
            <person name="Zhang W."/>
            <person name="Yang X."/>
            <person name="Jeffery I.B."/>
            <person name="Cooney J.C."/>
            <person name="Kagawa T.F."/>
            <person name="Liu W."/>
            <person name="Song Y."/>
            <person name="Salvetti E."/>
            <person name="Wrobel A."/>
            <person name="Rasinkangas P."/>
            <person name="Parkhill J."/>
            <person name="Rea M.C."/>
            <person name="O'Sullivan O."/>
            <person name="Ritari J."/>
            <person name="Douillard F.P."/>
            <person name="Paul Ross R."/>
            <person name="Yang R."/>
            <person name="Briner A.E."/>
            <person name="Felis G.E."/>
            <person name="de Vos W.M."/>
            <person name="Barrangou R."/>
            <person name="Klaenhammer T.R."/>
            <person name="Caufield P.W."/>
            <person name="Cui Y."/>
            <person name="Zhang H."/>
            <person name="O'Toole P.W."/>
        </authorList>
    </citation>
    <scope>NUCLEOTIDE SEQUENCE [LARGE SCALE GENOMIC DNA]</scope>
    <source>
        <strain evidence="2 3">DSM 22698</strain>
    </source>
</reference>
<name>A0A0R2C6M8_9LACO</name>
<proteinExistence type="predicted"/>
<feature type="region of interest" description="Disordered" evidence="1">
    <location>
        <begin position="217"/>
        <end position="328"/>
    </location>
</feature>
<dbReference type="EMBL" id="AYZK01000004">
    <property type="protein sequence ID" value="KRM86960.1"/>
    <property type="molecule type" value="Genomic_DNA"/>
</dbReference>
<organism evidence="2 3">
    <name type="scientific">Lacticaseibacillus thailandensis DSM 22698 = JCM 13996</name>
    <dbReference type="NCBI Taxonomy" id="1423810"/>
    <lineage>
        <taxon>Bacteria</taxon>
        <taxon>Bacillati</taxon>
        <taxon>Bacillota</taxon>
        <taxon>Bacilli</taxon>
        <taxon>Lactobacillales</taxon>
        <taxon>Lactobacillaceae</taxon>
        <taxon>Lacticaseibacillus</taxon>
    </lineage>
</organism>
<evidence type="ECO:0000256" key="1">
    <source>
        <dbReference type="SAM" id="MobiDB-lite"/>
    </source>
</evidence>